<keyword evidence="3" id="KW-0479">Metal-binding</keyword>
<sequence>MKWVKMLQSLKNYSTEKIISLLLSLATSSSNETLARMTYLMELIPKKDYYRERIRWMRQLIRDNHPSMEFPRRILRDLHPNQRDKWITNLAVNHLLSGTNKRKTWADREGYYPPSTVVISPTMKCNLSCYGCYAGDYQKSLELSLEEIDSVLMQMKEMGVYFAVISGGEPFFKDDIFEIFKKHSDMAFLVFTHGGLIDERMVERLIEVGNVMPAFSLEGYEKETDERRGAGHFRKVMHAMDLLRAAGLSFCGSFTQTNKNTGIITDGSYIDMLVEKGCFALWLFSYVPVGRKPEIGLMPTPEQRDFMRRSTAEFRATKPMLFIDFWNDGPMISGCLAGGRKYFHINANGDIEPCVFCHFAVDNIRRTSIKEALRSPLFRKIREKQGEHDNLLRPCMLIDHPEVGRELFGTEGAYSTHDGAAEIFTDLAREMDDYAGRYGEIADPAWEREFAAEVGQTKRAGDVKG</sequence>
<dbReference type="SUPFAM" id="SSF102114">
    <property type="entry name" value="Radical SAM enzymes"/>
    <property type="match status" value="1"/>
</dbReference>
<evidence type="ECO:0000256" key="5">
    <source>
        <dbReference type="ARBA" id="ARBA00023014"/>
    </source>
</evidence>
<dbReference type="Gene3D" id="3.20.20.70">
    <property type="entry name" value="Aldolase class I"/>
    <property type="match status" value="1"/>
</dbReference>
<evidence type="ECO:0000256" key="3">
    <source>
        <dbReference type="ARBA" id="ARBA00022723"/>
    </source>
</evidence>
<dbReference type="PANTHER" id="PTHR43524:SF1">
    <property type="entry name" value="RADICAL SAM SUPERFAMILY PROTEIN"/>
    <property type="match status" value="1"/>
</dbReference>
<dbReference type="KEGG" id="gur:Gura_3615"/>
<accession>A5G7K1</accession>
<feature type="domain" description="Radical SAM core" evidence="6">
    <location>
        <begin position="111"/>
        <end position="324"/>
    </location>
</feature>
<evidence type="ECO:0000313" key="7">
    <source>
        <dbReference type="EMBL" id="ABQ27769.1"/>
    </source>
</evidence>
<dbReference type="GO" id="GO:0046872">
    <property type="term" value="F:metal ion binding"/>
    <property type="evidence" value="ECO:0007669"/>
    <property type="project" value="UniProtKB-KW"/>
</dbReference>
<dbReference type="Pfam" id="PF04055">
    <property type="entry name" value="Radical_SAM"/>
    <property type="match status" value="1"/>
</dbReference>
<keyword evidence="4" id="KW-0408">Iron</keyword>
<dbReference type="STRING" id="351605.Gura_3615"/>
<proteinExistence type="predicted"/>
<evidence type="ECO:0000256" key="2">
    <source>
        <dbReference type="ARBA" id="ARBA00022691"/>
    </source>
</evidence>
<dbReference type="HOGENOM" id="CLU_044700_0_0_7"/>
<dbReference type="PANTHER" id="PTHR43524">
    <property type="entry name" value="RADICAL SAM SUPERFAMILY PROTEIN"/>
    <property type="match status" value="1"/>
</dbReference>
<dbReference type="InterPro" id="IPR007197">
    <property type="entry name" value="rSAM"/>
</dbReference>
<dbReference type="InterPro" id="IPR013785">
    <property type="entry name" value="Aldolase_TIM"/>
</dbReference>
<evidence type="ECO:0000313" key="8">
    <source>
        <dbReference type="Proteomes" id="UP000006695"/>
    </source>
</evidence>
<keyword evidence="5" id="KW-0411">Iron-sulfur</keyword>
<keyword evidence="2" id="KW-0949">S-adenosyl-L-methionine</keyword>
<evidence type="ECO:0000256" key="4">
    <source>
        <dbReference type="ARBA" id="ARBA00023004"/>
    </source>
</evidence>
<dbReference type="InterPro" id="IPR023885">
    <property type="entry name" value="4Fe4S-binding_SPASM_dom"/>
</dbReference>
<evidence type="ECO:0000259" key="6">
    <source>
        <dbReference type="PROSITE" id="PS51918"/>
    </source>
</evidence>
<dbReference type="InterPro" id="IPR058240">
    <property type="entry name" value="rSAM_sf"/>
</dbReference>
<dbReference type="EMBL" id="CP000698">
    <property type="protein sequence ID" value="ABQ27769.1"/>
    <property type="molecule type" value="Genomic_DNA"/>
</dbReference>
<dbReference type="SFLD" id="SFLDG01067">
    <property type="entry name" value="SPASM/twitch_domain_containing"/>
    <property type="match status" value="1"/>
</dbReference>
<dbReference type="SFLD" id="SFLDS00029">
    <property type="entry name" value="Radical_SAM"/>
    <property type="match status" value="1"/>
</dbReference>
<protein>
    <submittedName>
        <fullName evidence="7">Radical SAM domain protein</fullName>
    </submittedName>
</protein>
<dbReference type="PROSITE" id="PS51918">
    <property type="entry name" value="RADICAL_SAM"/>
    <property type="match status" value="1"/>
</dbReference>
<dbReference type="Pfam" id="PF13186">
    <property type="entry name" value="SPASM"/>
    <property type="match status" value="1"/>
</dbReference>
<dbReference type="Proteomes" id="UP000006695">
    <property type="component" value="Chromosome"/>
</dbReference>
<dbReference type="GO" id="GO:0003824">
    <property type="term" value="F:catalytic activity"/>
    <property type="evidence" value="ECO:0007669"/>
    <property type="project" value="InterPro"/>
</dbReference>
<dbReference type="AlphaFoldDB" id="A5G7K1"/>
<dbReference type="GO" id="GO:0051536">
    <property type="term" value="F:iron-sulfur cluster binding"/>
    <property type="evidence" value="ECO:0007669"/>
    <property type="project" value="UniProtKB-KW"/>
</dbReference>
<keyword evidence="8" id="KW-1185">Reference proteome</keyword>
<name>A5G7K1_GEOUR</name>
<dbReference type="CDD" id="cd01335">
    <property type="entry name" value="Radical_SAM"/>
    <property type="match status" value="1"/>
</dbReference>
<reference evidence="7 8" key="1">
    <citation type="submission" date="2007-05" db="EMBL/GenBank/DDBJ databases">
        <title>Complete sequence of Geobacter uraniireducens Rf4.</title>
        <authorList>
            <consortium name="US DOE Joint Genome Institute"/>
            <person name="Copeland A."/>
            <person name="Lucas S."/>
            <person name="Lapidus A."/>
            <person name="Barry K."/>
            <person name="Detter J.C."/>
            <person name="Glavina del Rio T."/>
            <person name="Hammon N."/>
            <person name="Israni S."/>
            <person name="Dalin E."/>
            <person name="Tice H."/>
            <person name="Pitluck S."/>
            <person name="Chertkov O."/>
            <person name="Brettin T."/>
            <person name="Bruce D."/>
            <person name="Han C."/>
            <person name="Schmutz J."/>
            <person name="Larimer F."/>
            <person name="Land M."/>
            <person name="Hauser L."/>
            <person name="Kyrpides N."/>
            <person name="Mikhailova N."/>
            <person name="Shelobolina E."/>
            <person name="Aklujkar M."/>
            <person name="Lovley D."/>
            <person name="Richardson P."/>
        </authorList>
    </citation>
    <scope>NUCLEOTIDE SEQUENCE [LARGE SCALE GENOMIC DNA]</scope>
    <source>
        <strain evidence="7 8">Rf4</strain>
    </source>
</reference>
<comment type="cofactor">
    <cofactor evidence="1">
        <name>[4Fe-4S] cluster</name>
        <dbReference type="ChEBI" id="CHEBI:49883"/>
    </cofactor>
</comment>
<evidence type="ECO:0000256" key="1">
    <source>
        <dbReference type="ARBA" id="ARBA00001966"/>
    </source>
</evidence>
<dbReference type="CDD" id="cd21128">
    <property type="entry name" value="SPASM_rSAM"/>
    <property type="match status" value="1"/>
</dbReference>
<gene>
    <name evidence="7" type="ordered locus">Gura_3615</name>
</gene>
<organism evidence="7 8">
    <name type="scientific">Geotalea uraniireducens (strain Rf4)</name>
    <name type="common">Geobacter uraniireducens</name>
    <dbReference type="NCBI Taxonomy" id="351605"/>
    <lineage>
        <taxon>Bacteria</taxon>
        <taxon>Pseudomonadati</taxon>
        <taxon>Thermodesulfobacteriota</taxon>
        <taxon>Desulfuromonadia</taxon>
        <taxon>Geobacterales</taxon>
        <taxon>Geobacteraceae</taxon>
        <taxon>Geotalea</taxon>
    </lineage>
</organism>